<name>A0AAE0BRP9_9CHLO</name>
<dbReference type="AlphaFoldDB" id="A0AAE0BRP9"/>
<dbReference type="Proteomes" id="UP001190700">
    <property type="component" value="Unassembled WGS sequence"/>
</dbReference>
<gene>
    <name evidence="1" type="ORF">CYMTET_49669</name>
</gene>
<sequence>MLGRGGKGQGGIGGGDEGIRVEVGSAEEVAGAAAVAGLVEAVAVAGKEVVVVAGRLGRRGLRLCSRRPNKEVVAERVAAEVEGICIAEGHALAT</sequence>
<proteinExistence type="predicted"/>
<comment type="caution">
    <text evidence="1">The sequence shown here is derived from an EMBL/GenBank/DDBJ whole genome shotgun (WGS) entry which is preliminary data.</text>
</comment>
<keyword evidence="2" id="KW-1185">Reference proteome</keyword>
<protein>
    <submittedName>
        <fullName evidence="1">Uncharacterized protein</fullName>
    </submittedName>
</protein>
<dbReference type="EMBL" id="LGRX02033628">
    <property type="protein sequence ID" value="KAK3240492.1"/>
    <property type="molecule type" value="Genomic_DNA"/>
</dbReference>
<accession>A0AAE0BRP9</accession>
<evidence type="ECO:0000313" key="1">
    <source>
        <dbReference type="EMBL" id="KAK3240492.1"/>
    </source>
</evidence>
<reference evidence="1 2" key="1">
    <citation type="journal article" date="2015" name="Genome Biol. Evol.">
        <title>Comparative Genomics of a Bacterivorous Green Alga Reveals Evolutionary Causalities and Consequences of Phago-Mixotrophic Mode of Nutrition.</title>
        <authorList>
            <person name="Burns J.A."/>
            <person name="Paasch A."/>
            <person name="Narechania A."/>
            <person name="Kim E."/>
        </authorList>
    </citation>
    <scope>NUCLEOTIDE SEQUENCE [LARGE SCALE GENOMIC DNA]</scope>
    <source>
        <strain evidence="1 2">PLY_AMNH</strain>
    </source>
</reference>
<organism evidence="1 2">
    <name type="scientific">Cymbomonas tetramitiformis</name>
    <dbReference type="NCBI Taxonomy" id="36881"/>
    <lineage>
        <taxon>Eukaryota</taxon>
        <taxon>Viridiplantae</taxon>
        <taxon>Chlorophyta</taxon>
        <taxon>Pyramimonadophyceae</taxon>
        <taxon>Pyramimonadales</taxon>
        <taxon>Pyramimonadaceae</taxon>
        <taxon>Cymbomonas</taxon>
    </lineage>
</organism>
<evidence type="ECO:0000313" key="2">
    <source>
        <dbReference type="Proteomes" id="UP001190700"/>
    </source>
</evidence>